<dbReference type="EMBL" id="BQNB010013554">
    <property type="protein sequence ID" value="GJT17413.1"/>
    <property type="molecule type" value="Genomic_DNA"/>
</dbReference>
<organism evidence="5 6">
    <name type="scientific">Tanacetum coccineum</name>
    <dbReference type="NCBI Taxonomy" id="301880"/>
    <lineage>
        <taxon>Eukaryota</taxon>
        <taxon>Viridiplantae</taxon>
        <taxon>Streptophyta</taxon>
        <taxon>Embryophyta</taxon>
        <taxon>Tracheophyta</taxon>
        <taxon>Spermatophyta</taxon>
        <taxon>Magnoliopsida</taxon>
        <taxon>eudicotyledons</taxon>
        <taxon>Gunneridae</taxon>
        <taxon>Pentapetalae</taxon>
        <taxon>asterids</taxon>
        <taxon>campanulids</taxon>
        <taxon>Asterales</taxon>
        <taxon>Asteraceae</taxon>
        <taxon>Asteroideae</taxon>
        <taxon>Anthemideae</taxon>
        <taxon>Anthemidinae</taxon>
        <taxon>Tanacetum</taxon>
    </lineage>
</organism>
<reference evidence="5" key="2">
    <citation type="submission" date="2022-01" db="EMBL/GenBank/DDBJ databases">
        <authorList>
            <person name="Yamashiro T."/>
            <person name="Shiraishi A."/>
            <person name="Satake H."/>
            <person name="Nakayama K."/>
        </authorList>
    </citation>
    <scope>NUCLEOTIDE SEQUENCE</scope>
</reference>
<feature type="non-terminal residue" evidence="5">
    <location>
        <position position="1"/>
    </location>
</feature>
<reference evidence="5" key="1">
    <citation type="journal article" date="2022" name="Int. J. Mol. Sci.">
        <title>Draft Genome of Tanacetum Coccineum: Genomic Comparison of Closely Related Tanacetum-Family Plants.</title>
        <authorList>
            <person name="Yamashiro T."/>
            <person name="Shiraishi A."/>
            <person name="Nakayama K."/>
            <person name="Satake H."/>
        </authorList>
    </citation>
    <scope>NUCLEOTIDE SEQUENCE</scope>
</reference>
<keyword evidence="6" id="KW-1185">Reference proteome</keyword>
<evidence type="ECO:0000256" key="3">
    <source>
        <dbReference type="ARBA" id="ARBA00022801"/>
    </source>
</evidence>
<dbReference type="InterPro" id="IPR003653">
    <property type="entry name" value="Peptidase_C48_C"/>
</dbReference>
<dbReference type="InterPro" id="IPR038765">
    <property type="entry name" value="Papain-like_cys_pep_sf"/>
</dbReference>
<sequence length="449" mass="52047">EYHVTLTCRSRLTLIRDIRDKIRNTPREESFRNTCFGWLLDLDQSQENSILVHHISCRQVESEVGDTKIVPFTYLVGGFQIQFGREEFCLVTGLRFGVDFNLQFLVGSIPFRRRVFESGRDGKHITAGMLLEKINNKEFDSMNNDDAVGLCLLGILELVLLGNANVERWEAHFAIDRQSDNGRPKYSLMGFIWAIKGAQPSARLTPDAVVAQAEWWLASKAFFNGHIREQQRIPPPVNQHSHDDVLEYIYRRMVEQDNLLKGFTQPMPSRYSPRFHPLRTLLPLGHNKDLLRGLLPIRPQLTPHPNMVFLPIHAGGDHWVMGAINLPHSTFYVLYSLHSHNRNSSLSQYISEWTEVLNDILEELGQFKRTRRRPYNFYYLYNEGLFSIPQQTNYMDCGVVTCWLINQLCMDVTPVVRGHPDAFFNAIRVEMTFKLYQCWCEDTAECGYD</sequence>
<dbReference type="Proteomes" id="UP001151760">
    <property type="component" value="Unassembled WGS sequence"/>
</dbReference>
<gene>
    <name evidence="5" type="ORF">Tco_0876119</name>
</gene>
<evidence type="ECO:0000313" key="5">
    <source>
        <dbReference type="EMBL" id="GJT17413.1"/>
    </source>
</evidence>
<accession>A0ABQ5BUF9</accession>
<dbReference type="Pfam" id="PF02902">
    <property type="entry name" value="Peptidase_C48"/>
    <property type="match status" value="1"/>
</dbReference>
<name>A0ABQ5BUF9_9ASTR</name>
<comment type="similarity">
    <text evidence="1">Belongs to the peptidase C48 family.</text>
</comment>
<protein>
    <submittedName>
        <fullName evidence="5">Phospholipase-like protein</fullName>
    </submittedName>
</protein>
<evidence type="ECO:0000313" key="6">
    <source>
        <dbReference type="Proteomes" id="UP001151760"/>
    </source>
</evidence>
<keyword evidence="3" id="KW-0378">Hydrolase</keyword>
<dbReference type="SUPFAM" id="SSF54001">
    <property type="entry name" value="Cysteine proteinases"/>
    <property type="match status" value="1"/>
</dbReference>
<evidence type="ECO:0000256" key="2">
    <source>
        <dbReference type="ARBA" id="ARBA00022670"/>
    </source>
</evidence>
<comment type="caution">
    <text evidence="5">The sequence shown here is derived from an EMBL/GenBank/DDBJ whole genome shotgun (WGS) entry which is preliminary data.</text>
</comment>
<dbReference type="PANTHER" id="PTHR48449">
    <property type="entry name" value="DUF1985 DOMAIN-CONTAINING PROTEIN"/>
    <property type="match status" value="1"/>
</dbReference>
<keyword evidence="2" id="KW-0645">Protease</keyword>
<dbReference type="PROSITE" id="PS50600">
    <property type="entry name" value="ULP_PROTEASE"/>
    <property type="match status" value="1"/>
</dbReference>
<dbReference type="PANTHER" id="PTHR48449:SF1">
    <property type="entry name" value="DUF1985 DOMAIN-CONTAINING PROTEIN"/>
    <property type="match status" value="1"/>
</dbReference>
<feature type="domain" description="Ubiquitin-like protease family profile" evidence="4">
    <location>
        <begin position="208"/>
        <end position="408"/>
    </location>
</feature>
<proteinExistence type="inferred from homology"/>
<evidence type="ECO:0000259" key="4">
    <source>
        <dbReference type="PROSITE" id="PS50600"/>
    </source>
</evidence>
<dbReference type="Gene3D" id="3.40.395.10">
    <property type="entry name" value="Adenoviral Proteinase, Chain A"/>
    <property type="match status" value="1"/>
</dbReference>
<evidence type="ECO:0000256" key="1">
    <source>
        <dbReference type="ARBA" id="ARBA00005234"/>
    </source>
</evidence>